<feature type="transmembrane region" description="Helical" evidence="8">
    <location>
        <begin position="6"/>
        <end position="24"/>
    </location>
</feature>
<feature type="transmembrane region" description="Helical" evidence="8">
    <location>
        <begin position="67"/>
        <end position="87"/>
    </location>
</feature>
<feature type="transmembrane region" description="Helical" evidence="8">
    <location>
        <begin position="229"/>
        <end position="249"/>
    </location>
</feature>
<keyword evidence="6 8" id="KW-1133">Transmembrane helix</keyword>
<accession>A0A0R3L0Z0</accession>
<feature type="transmembrane region" description="Helical" evidence="8">
    <location>
        <begin position="99"/>
        <end position="123"/>
    </location>
</feature>
<feature type="transmembrane region" description="Helical" evidence="8">
    <location>
        <begin position="199"/>
        <end position="217"/>
    </location>
</feature>
<comment type="caution">
    <text evidence="9">The sequence shown here is derived from an EMBL/GenBank/DDBJ whole genome shotgun (WGS) entry which is preliminary data.</text>
</comment>
<evidence type="ECO:0000256" key="6">
    <source>
        <dbReference type="ARBA" id="ARBA00022989"/>
    </source>
</evidence>
<dbReference type="EMBL" id="LLXX01000161">
    <property type="protein sequence ID" value="KRR01147.1"/>
    <property type="molecule type" value="Genomic_DNA"/>
</dbReference>
<dbReference type="RefSeq" id="WP_057853509.1">
    <property type="nucleotide sequence ID" value="NZ_LLXX01000161.1"/>
</dbReference>
<name>A0A0R3L0Z0_9BRAD</name>
<organism evidence="9 10">
    <name type="scientific">Bradyrhizobium valentinum</name>
    <dbReference type="NCBI Taxonomy" id="1518501"/>
    <lineage>
        <taxon>Bacteria</taxon>
        <taxon>Pseudomonadati</taxon>
        <taxon>Pseudomonadota</taxon>
        <taxon>Alphaproteobacteria</taxon>
        <taxon>Hyphomicrobiales</taxon>
        <taxon>Nitrobacteraceae</taxon>
        <taxon>Bradyrhizobium</taxon>
    </lineage>
</organism>
<dbReference type="OrthoDB" id="9810457at2"/>
<evidence type="ECO:0000256" key="3">
    <source>
        <dbReference type="ARBA" id="ARBA00022448"/>
    </source>
</evidence>
<dbReference type="Gene3D" id="1.20.1530.20">
    <property type="match status" value="1"/>
</dbReference>
<proteinExistence type="inferred from homology"/>
<feature type="transmembrane region" description="Helical" evidence="8">
    <location>
        <begin position="36"/>
        <end position="55"/>
    </location>
</feature>
<dbReference type="GO" id="GO:0055085">
    <property type="term" value="P:transmembrane transport"/>
    <property type="evidence" value="ECO:0007669"/>
    <property type="project" value="InterPro"/>
</dbReference>
<feature type="transmembrane region" description="Helical" evidence="8">
    <location>
        <begin position="287"/>
        <end position="311"/>
    </location>
</feature>
<dbReference type="GO" id="GO:0005886">
    <property type="term" value="C:plasma membrane"/>
    <property type="evidence" value="ECO:0007669"/>
    <property type="project" value="UniProtKB-SubCell"/>
</dbReference>
<keyword evidence="7 8" id="KW-0472">Membrane</keyword>
<dbReference type="PANTHER" id="PTHR36838">
    <property type="entry name" value="AUXIN EFFLUX CARRIER FAMILY PROTEIN"/>
    <property type="match status" value="1"/>
</dbReference>
<sequence length="312" mass="31709">MTQTMTILASLAPVFLVMALGYSAGKTREFDAHNTGSLNTLVMDFALPAALFTAMAQASRSAMTNQAQLALVLLASMLIAYCVTYLVQSRWFGGDRRESALIALTASGPNVGSAGLPIVSALFSQSASISVAVAVAVAAIVVTPLSLLILESAGGKGANTVTVMKKALLKPIVIAPVLGLLCSLTGLPIPPLLDSTLTLVGQGASGTALLLTGLVLSAQPVKLSANVGLTVAVKNVIQPLLTALLALPLLDGAEARVAVMLMAVPSGAFGVLFAVHYGVASAQIGTMLIASTLLSTVTLTAAILLSASWSWI</sequence>
<dbReference type="Pfam" id="PF03547">
    <property type="entry name" value="Mem_trans"/>
    <property type="match status" value="1"/>
</dbReference>
<gene>
    <name evidence="9" type="ORF">CP49_05910</name>
</gene>
<dbReference type="Proteomes" id="UP000051913">
    <property type="component" value="Unassembled WGS sequence"/>
</dbReference>
<evidence type="ECO:0000256" key="1">
    <source>
        <dbReference type="ARBA" id="ARBA00004651"/>
    </source>
</evidence>
<reference evidence="9 10" key="1">
    <citation type="submission" date="2014-03" db="EMBL/GenBank/DDBJ databases">
        <title>Bradyrhizobium valentinum sp. nov., isolated from effective nodules of Lupinus mariae-josephae, a lupine endemic of basic-lime soils in Eastern Spain.</title>
        <authorList>
            <person name="Duran D."/>
            <person name="Rey L."/>
            <person name="Navarro A."/>
            <person name="Busquets A."/>
            <person name="Imperial J."/>
            <person name="Ruiz-Argueso T."/>
        </authorList>
    </citation>
    <scope>NUCLEOTIDE SEQUENCE [LARGE SCALE GENOMIC DNA]</scope>
    <source>
        <strain evidence="9 10">LmjM3</strain>
    </source>
</reference>
<keyword evidence="4" id="KW-1003">Cell membrane</keyword>
<feature type="transmembrane region" description="Helical" evidence="8">
    <location>
        <begin position="255"/>
        <end position="275"/>
    </location>
</feature>
<evidence type="ECO:0008006" key="11">
    <source>
        <dbReference type="Google" id="ProtNLM"/>
    </source>
</evidence>
<evidence type="ECO:0000313" key="9">
    <source>
        <dbReference type="EMBL" id="KRR01147.1"/>
    </source>
</evidence>
<comment type="similarity">
    <text evidence="2">Belongs to the auxin efflux carrier (TC 2.A.69) family.</text>
</comment>
<keyword evidence="10" id="KW-1185">Reference proteome</keyword>
<protein>
    <recommendedName>
        <fullName evidence="11">Transporter</fullName>
    </recommendedName>
</protein>
<feature type="transmembrane region" description="Helical" evidence="8">
    <location>
        <begin position="129"/>
        <end position="150"/>
    </location>
</feature>
<evidence type="ECO:0000256" key="8">
    <source>
        <dbReference type="SAM" id="Phobius"/>
    </source>
</evidence>
<dbReference type="InterPro" id="IPR004776">
    <property type="entry name" value="Mem_transp_PIN-like"/>
</dbReference>
<keyword evidence="5 8" id="KW-0812">Transmembrane</keyword>
<comment type="subcellular location">
    <subcellularLocation>
        <location evidence="1">Cell membrane</location>
        <topology evidence="1">Multi-pass membrane protein</topology>
    </subcellularLocation>
</comment>
<dbReference type="PANTHER" id="PTHR36838:SF1">
    <property type="entry name" value="SLR1864 PROTEIN"/>
    <property type="match status" value="1"/>
</dbReference>
<evidence type="ECO:0000256" key="7">
    <source>
        <dbReference type="ARBA" id="ARBA00023136"/>
    </source>
</evidence>
<evidence type="ECO:0000256" key="4">
    <source>
        <dbReference type="ARBA" id="ARBA00022475"/>
    </source>
</evidence>
<evidence type="ECO:0000313" key="10">
    <source>
        <dbReference type="Proteomes" id="UP000051913"/>
    </source>
</evidence>
<evidence type="ECO:0000256" key="5">
    <source>
        <dbReference type="ARBA" id="ARBA00022692"/>
    </source>
</evidence>
<dbReference type="AlphaFoldDB" id="A0A0R3L0Z0"/>
<feature type="transmembrane region" description="Helical" evidence="8">
    <location>
        <begin position="171"/>
        <end position="193"/>
    </location>
</feature>
<keyword evidence="3" id="KW-0813">Transport</keyword>
<dbReference type="InterPro" id="IPR038770">
    <property type="entry name" value="Na+/solute_symporter_sf"/>
</dbReference>
<evidence type="ECO:0000256" key="2">
    <source>
        <dbReference type="ARBA" id="ARBA00010145"/>
    </source>
</evidence>
<dbReference type="STRING" id="1518501.CQ10_10215"/>